<sequence length="188" mass="21539">MVTSSHHITESIVEETWAATMQLAAANHIYFLSHKTVSFFDVFRLSSSMSTPLKVLSLPHCPFFSLSRFLFSFFLFFTQIQFKHGPPATEIYTFFFSLDFSFLSSKHRLYSQHANFLASSVINNSIYLLQSGIDEQKYTSLYFLSGVVYDESDKFHHYHNESHLSVHVIGALISSLAPSKTRQQLTSK</sequence>
<organism evidence="1 2">
    <name type="scientific">Acanthosepion pharaonis</name>
    <name type="common">Pharaoh cuttlefish</name>
    <name type="synonym">Sepia pharaonis</name>
    <dbReference type="NCBI Taxonomy" id="158019"/>
    <lineage>
        <taxon>Eukaryota</taxon>
        <taxon>Metazoa</taxon>
        <taxon>Spiralia</taxon>
        <taxon>Lophotrochozoa</taxon>
        <taxon>Mollusca</taxon>
        <taxon>Cephalopoda</taxon>
        <taxon>Coleoidea</taxon>
        <taxon>Decapodiformes</taxon>
        <taxon>Sepiida</taxon>
        <taxon>Sepiina</taxon>
        <taxon>Sepiidae</taxon>
        <taxon>Acanthosepion</taxon>
    </lineage>
</organism>
<reference evidence="1" key="1">
    <citation type="submission" date="2021-01" db="EMBL/GenBank/DDBJ databases">
        <authorList>
            <person name="Li R."/>
            <person name="Bekaert M."/>
        </authorList>
    </citation>
    <scope>NUCLEOTIDE SEQUENCE</scope>
    <source>
        <strain evidence="1">Farmed</strain>
    </source>
</reference>
<evidence type="ECO:0000313" key="2">
    <source>
        <dbReference type="Proteomes" id="UP000597762"/>
    </source>
</evidence>
<gene>
    <name evidence="1" type="ORF">SPHA_32216</name>
</gene>
<comment type="caution">
    <text evidence="1">The sequence shown here is derived from an EMBL/GenBank/DDBJ whole genome shotgun (WGS) entry which is preliminary data.</text>
</comment>
<dbReference type="EMBL" id="CAHIKZ030001335">
    <property type="protein sequence ID" value="CAE1260444.1"/>
    <property type="molecule type" value="Genomic_DNA"/>
</dbReference>
<protein>
    <submittedName>
        <fullName evidence="1">Uncharacterized protein</fullName>
    </submittedName>
</protein>
<accession>A0A812CBU1</accession>
<evidence type="ECO:0000313" key="1">
    <source>
        <dbReference type="EMBL" id="CAE1260444.1"/>
    </source>
</evidence>
<dbReference type="Proteomes" id="UP000597762">
    <property type="component" value="Unassembled WGS sequence"/>
</dbReference>
<proteinExistence type="predicted"/>
<dbReference type="AlphaFoldDB" id="A0A812CBU1"/>
<name>A0A812CBU1_ACAPH</name>
<keyword evidence="2" id="KW-1185">Reference proteome</keyword>